<gene>
    <name evidence="1" type="ORF">AYR63_01105</name>
</gene>
<keyword evidence="2" id="KW-1185">Reference proteome</keyword>
<dbReference type="AlphaFoldDB" id="A0A1B2IV17"/>
<reference evidence="1 2" key="1">
    <citation type="submission" date="2016-03" db="EMBL/GenBank/DDBJ databases">
        <title>Pediococcus and Lactobacillus from brewery environment - whole genome sequencing and assembly.</title>
        <authorList>
            <person name="Behr J."/>
            <person name="Geissler A.J."/>
            <person name="Vogel R.F."/>
        </authorList>
    </citation>
    <scope>NUCLEOTIDE SEQUENCE [LARGE SCALE GENOMIC DNA]</scope>
    <source>
        <strain evidence="1 2">TMW 1.1995</strain>
    </source>
</reference>
<name>A0A1B2IV17_9LACO</name>
<protein>
    <submittedName>
        <fullName evidence="1">Uncharacterized protein</fullName>
    </submittedName>
</protein>
<proteinExistence type="predicted"/>
<accession>A0A1B2IV17</accession>
<sequence>MRAEPKPTLAEMPELGIFARVGLGSALSFLEHVSARWPRNAFNTNFKSKNSLEPTITCRSGAVFSF</sequence>
<evidence type="ECO:0000313" key="2">
    <source>
        <dbReference type="Proteomes" id="UP000093267"/>
    </source>
</evidence>
<evidence type="ECO:0000313" key="1">
    <source>
        <dbReference type="EMBL" id="ANZ65871.1"/>
    </source>
</evidence>
<dbReference type="Proteomes" id="UP000093267">
    <property type="component" value="Chromosome"/>
</dbReference>
<dbReference type="EMBL" id="CP014924">
    <property type="protein sequence ID" value="ANZ65871.1"/>
    <property type="molecule type" value="Genomic_DNA"/>
</dbReference>
<organism evidence="1 2">
    <name type="scientific">Secundilactobacillus paracollinoides</name>
    <dbReference type="NCBI Taxonomy" id="240427"/>
    <lineage>
        <taxon>Bacteria</taxon>
        <taxon>Bacillati</taxon>
        <taxon>Bacillota</taxon>
        <taxon>Bacilli</taxon>
        <taxon>Lactobacillales</taxon>
        <taxon>Lactobacillaceae</taxon>
        <taxon>Secundilactobacillus</taxon>
    </lineage>
</organism>